<accession>A0A6I8MCH2</accession>
<protein>
    <submittedName>
        <fullName evidence="1">Uncharacterized protein</fullName>
    </submittedName>
</protein>
<name>A0A6I8MCH2_9FUSO</name>
<keyword evidence="2" id="KW-1185">Reference proteome</keyword>
<evidence type="ECO:0000313" key="1">
    <source>
        <dbReference type="EMBL" id="VWL85171.1"/>
    </source>
</evidence>
<organism evidence="1 2">
    <name type="scientific">Oceanivirga miroungae</name>
    <dbReference type="NCBI Taxonomy" id="1130046"/>
    <lineage>
        <taxon>Bacteria</taxon>
        <taxon>Fusobacteriati</taxon>
        <taxon>Fusobacteriota</taxon>
        <taxon>Fusobacteriia</taxon>
        <taxon>Fusobacteriales</taxon>
        <taxon>Leptotrichiaceae</taxon>
        <taxon>Oceanivirga</taxon>
    </lineage>
</organism>
<reference evidence="1 2" key="1">
    <citation type="submission" date="2019-10" db="EMBL/GenBank/DDBJ databases">
        <authorList>
            <person name="Blom J."/>
        </authorList>
    </citation>
    <scope>NUCLEOTIDE SEQUENCE [LARGE SCALE GENOMIC DNA]</scope>
    <source>
        <strain evidence="1 2">ES3154-GLU</strain>
    </source>
</reference>
<evidence type="ECO:0000313" key="2">
    <source>
        <dbReference type="Proteomes" id="UP000419017"/>
    </source>
</evidence>
<gene>
    <name evidence="1" type="ORF">OMES3154_00455</name>
</gene>
<proteinExistence type="predicted"/>
<sequence length="157" mass="18472">MTKYAYRDENRKNIIYANKATDEDRNNEFYCPNPNCNAKLYICSISGSKNAYFRATKAHFKHIKNCYYGNSVANFDSSKFDEEKFNYEDAINNILHNSYGEHSIKPPRTLRQIYSLCKSFPVDDIYADRKIGLLLLDDRSEYMYQNGFYGMRIIEAK</sequence>
<dbReference type="EMBL" id="CABWIB010000001">
    <property type="protein sequence ID" value="VWL85171.1"/>
    <property type="molecule type" value="Genomic_DNA"/>
</dbReference>
<dbReference type="AlphaFoldDB" id="A0A6I8MCH2"/>
<dbReference type="Proteomes" id="UP000419017">
    <property type="component" value="Unassembled WGS sequence"/>
</dbReference>